<proteinExistence type="predicted"/>
<feature type="region of interest" description="Disordered" evidence="1">
    <location>
        <begin position="72"/>
        <end position="170"/>
    </location>
</feature>
<dbReference type="InterPro" id="IPR013730">
    <property type="entry name" value="Fyv7/TAP26"/>
</dbReference>
<dbReference type="PANTHER" id="PTHR15657">
    <property type="entry name" value="THYROID TRANSCRIPTION FACTOR 1-ASSOCIATED PROTEIN 26"/>
    <property type="match status" value="1"/>
</dbReference>
<accession>A0AAV1DMV2</accession>
<dbReference type="Pfam" id="PF08524">
    <property type="entry name" value="rRNA_processing"/>
    <property type="match status" value="1"/>
</dbReference>
<dbReference type="PANTHER" id="PTHR15657:SF1">
    <property type="entry name" value="THYROID TRANSCRIPTION FACTOR 1-ASSOCIATED PROTEIN 26"/>
    <property type="match status" value="1"/>
</dbReference>
<sequence length="189" mass="21980">MKEKTGDDGGRKRFNGQNSKTKKNMQRLGGRGLSLEAFANAKSHNPNAYNPAIIKKQKEFYKNAKYVKKYKSLLKQEKQQNEVPTTRRPRPFELRNESGEVADGKRDRKKEKKSEAQVLEEIANKQREEQERARIEREASVLAKQDEKQRSEARRKSLKEKMFKKTKSGQPVMKYRIEHILETLQGSSG</sequence>
<feature type="compositionally biased region" description="Basic and acidic residues" evidence="1">
    <location>
        <begin position="1"/>
        <end position="11"/>
    </location>
</feature>
<evidence type="ECO:0000313" key="2">
    <source>
        <dbReference type="EMBL" id="CAI9108027.1"/>
    </source>
</evidence>
<name>A0AAV1DMV2_OLDCO</name>
<feature type="compositionally biased region" description="Basic and acidic residues" evidence="1">
    <location>
        <begin position="90"/>
        <end position="106"/>
    </location>
</feature>
<protein>
    <submittedName>
        <fullName evidence="2">OLC1v1007536C1</fullName>
    </submittedName>
</protein>
<dbReference type="Proteomes" id="UP001161247">
    <property type="component" value="Chromosome 5"/>
</dbReference>
<gene>
    <name evidence="2" type="ORF">OLC1_LOCUS16192</name>
</gene>
<dbReference type="GO" id="GO:0005634">
    <property type="term" value="C:nucleus"/>
    <property type="evidence" value="ECO:0007669"/>
    <property type="project" value="TreeGrafter"/>
</dbReference>
<evidence type="ECO:0000256" key="1">
    <source>
        <dbReference type="SAM" id="MobiDB-lite"/>
    </source>
</evidence>
<feature type="compositionally biased region" description="Basic and acidic residues" evidence="1">
    <location>
        <begin position="122"/>
        <end position="163"/>
    </location>
</feature>
<evidence type="ECO:0000313" key="3">
    <source>
        <dbReference type="Proteomes" id="UP001161247"/>
    </source>
</evidence>
<dbReference type="EMBL" id="OX459122">
    <property type="protein sequence ID" value="CAI9108027.1"/>
    <property type="molecule type" value="Genomic_DNA"/>
</dbReference>
<feature type="region of interest" description="Disordered" evidence="1">
    <location>
        <begin position="1"/>
        <end position="29"/>
    </location>
</feature>
<reference evidence="2" key="1">
    <citation type="submission" date="2023-03" db="EMBL/GenBank/DDBJ databases">
        <authorList>
            <person name="Julca I."/>
        </authorList>
    </citation>
    <scope>NUCLEOTIDE SEQUENCE</scope>
</reference>
<dbReference type="AlphaFoldDB" id="A0AAV1DMV2"/>
<keyword evidence="3" id="KW-1185">Reference proteome</keyword>
<organism evidence="2 3">
    <name type="scientific">Oldenlandia corymbosa var. corymbosa</name>
    <dbReference type="NCBI Taxonomy" id="529605"/>
    <lineage>
        <taxon>Eukaryota</taxon>
        <taxon>Viridiplantae</taxon>
        <taxon>Streptophyta</taxon>
        <taxon>Embryophyta</taxon>
        <taxon>Tracheophyta</taxon>
        <taxon>Spermatophyta</taxon>
        <taxon>Magnoliopsida</taxon>
        <taxon>eudicotyledons</taxon>
        <taxon>Gunneridae</taxon>
        <taxon>Pentapetalae</taxon>
        <taxon>asterids</taxon>
        <taxon>lamiids</taxon>
        <taxon>Gentianales</taxon>
        <taxon>Rubiaceae</taxon>
        <taxon>Rubioideae</taxon>
        <taxon>Spermacoceae</taxon>
        <taxon>Hedyotis-Oldenlandia complex</taxon>
        <taxon>Oldenlandia</taxon>
    </lineage>
</organism>